<evidence type="ECO:0000256" key="4">
    <source>
        <dbReference type="ARBA" id="ARBA00023235"/>
    </source>
</evidence>
<dbReference type="EMBL" id="LJYW01000001">
    <property type="protein sequence ID" value="KPL52078.1"/>
    <property type="molecule type" value="Genomic_DNA"/>
</dbReference>
<dbReference type="Gene3D" id="3.20.20.240">
    <property type="entry name" value="Methylmalonyl-CoA mutase"/>
    <property type="match status" value="1"/>
</dbReference>
<dbReference type="PANTHER" id="PTHR48101:SF4">
    <property type="entry name" value="METHYLMALONYL-COA MUTASE, MITOCHONDRIAL"/>
    <property type="match status" value="1"/>
</dbReference>
<dbReference type="GO" id="GO:0005737">
    <property type="term" value="C:cytoplasm"/>
    <property type="evidence" value="ECO:0007669"/>
    <property type="project" value="TreeGrafter"/>
</dbReference>
<keyword evidence="4" id="KW-0413">Isomerase</keyword>
<keyword evidence="5" id="KW-0170">Cobalt</keyword>
<dbReference type="GO" id="GO:0031419">
    <property type="term" value="F:cobalamin binding"/>
    <property type="evidence" value="ECO:0007669"/>
    <property type="project" value="UniProtKB-KW"/>
</dbReference>
<dbReference type="AlphaFoldDB" id="A0A0P6VZC0"/>
<proteinExistence type="inferred from homology"/>
<reference evidence="7 8" key="1">
    <citation type="submission" date="2015-09" db="EMBL/GenBank/DDBJ databases">
        <authorList>
            <person name="Jackson K.R."/>
            <person name="Lunt B.L."/>
            <person name="Fisher J.N.B."/>
            <person name="Gardner A.V."/>
            <person name="Bailey M.E."/>
            <person name="Deus L.M."/>
            <person name="Earl A.S."/>
            <person name="Gibby P.D."/>
            <person name="Hartmann K.A."/>
            <person name="Liu J.E."/>
            <person name="Manci A.M."/>
            <person name="Nielsen D.A."/>
            <person name="Solomon M.B."/>
            <person name="Breakwell D.P."/>
            <person name="Burnett S.H."/>
            <person name="Grose J.H."/>
        </authorList>
    </citation>
    <scope>NUCLEOTIDE SEQUENCE [LARGE SCALE GENOMIC DNA]</scope>
    <source>
        <strain evidence="7 8">16</strain>
    </source>
</reference>
<comment type="caution">
    <text evidence="7">The sequence shown here is derived from an EMBL/GenBank/DDBJ whole genome shotgun (WGS) entry which is preliminary data.</text>
</comment>
<dbReference type="Gene3D" id="3.40.50.280">
    <property type="entry name" value="Cobalamin-binding domain"/>
    <property type="match status" value="1"/>
</dbReference>
<dbReference type="InterPro" id="IPR016176">
    <property type="entry name" value="Cbl-dep_enz_cat"/>
</dbReference>
<name>A0A0P6VZC0_9HYPH</name>
<evidence type="ECO:0000256" key="3">
    <source>
        <dbReference type="ARBA" id="ARBA00022628"/>
    </source>
</evidence>
<dbReference type="InterPro" id="IPR036724">
    <property type="entry name" value="Cobalamin-bd_sf"/>
</dbReference>
<sequence length="613" mass="64420">MTVQPATLLENFPPVTEEQWRAAVAKALKGSPFERLRRMSPEGIPLEPLYRGDRNGRVTVGGHAGQPWTVIQRIEIPDPAEANRIILADLEGGAGGLELVFADGTGARPHGLGARSEGDFDRLFEGVLLDLIRLRVDAGAGTAETVAAIEAAAERRGIAPAALSIDRLVDPIGRLAACGRLSETVEATIRAAAGDASKARNGTLLEADGRIAHAAGANDLQELAGLMSTAVAYWRGLVEAGLEADRAARLIGFTIVADQDQFRTIAKLRALRRLWANALEAAGVGGVPARIHAETAWRMMSRIGSQTNLLRTTIAAFAAGLGGADSVAVLPFTAAVGLPDDFARRLARNTQTILLEESNLWRVADPAAGSGLVETETNELAERAWILFQQIEAEGGILALIRKGQWQERVAAVATEREKAIARRKLPLTGVSEFPDISERPVAVLDRPAAEPAEFDPAETAVAMPARRLGAAFEQLRSAAATAAPTVFLANIGRIPDFNARATWAKNLFEAGGIAALGNDGFADEAALVEAFRASGTGLACLCSSDALYAEAAERIAGALKAAGATLVILAGKPADGETEMRWRTAGIDLFVHVGIDVAATLKGLLARAGVAA</sequence>
<organism evidence="7 8">
    <name type="scientific">Prosthecodimorpha hirschii</name>
    <dbReference type="NCBI Taxonomy" id="665126"/>
    <lineage>
        <taxon>Bacteria</taxon>
        <taxon>Pseudomonadati</taxon>
        <taxon>Pseudomonadota</taxon>
        <taxon>Alphaproteobacteria</taxon>
        <taxon>Hyphomicrobiales</taxon>
        <taxon>Ancalomicrobiaceae</taxon>
        <taxon>Prosthecodimorpha</taxon>
    </lineage>
</organism>
<dbReference type="GO" id="GO:0004494">
    <property type="term" value="F:methylmalonyl-CoA mutase activity"/>
    <property type="evidence" value="ECO:0007669"/>
    <property type="project" value="UniProtKB-EC"/>
</dbReference>
<dbReference type="GO" id="GO:0046872">
    <property type="term" value="F:metal ion binding"/>
    <property type="evidence" value="ECO:0007669"/>
    <property type="project" value="InterPro"/>
</dbReference>
<evidence type="ECO:0000256" key="1">
    <source>
        <dbReference type="ARBA" id="ARBA00001922"/>
    </source>
</evidence>
<evidence type="ECO:0000256" key="5">
    <source>
        <dbReference type="ARBA" id="ARBA00023285"/>
    </source>
</evidence>
<dbReference type="STRING" id="665126.ABB55_07415"/>
<evidence type="ECO:0000313" key="7">
    <source>
        <dbReference type="EMBL" id="KPL52078.1"/>
    </source>
</evidence>
<keyword evidence="8" id="KW-1185">Reference proteome</keyword>
<evidence type="ECO:0000256" key="2">
    <source>
        <dbReference type="ARBA" id="ARBA00008465"/>
    </source>
</evidence>
<evidence type="ECO:0000313" key="8">
    <source>
        <dbReference type="Proteomes" id="UP000048984"/>
    </source>
</evidence>
<dbReference type="SUPFAM" id="SSF52242">
    <property type="entry name" value="Cobalamin (vitamin B12)-binding domain"/>
    <property type="match status" value="1"/>
</dbReference>
<keyword evidence="3" id="KW-0846">Cobalamin</keyword>
<protein>
    <recommendedName>
        <fullName evidence="6">Methylmalonyl-CoA mutase alpha/beta chain catalytic domain-containing protein</fullName>
    </recommendedName>
</protein>
<dbReference type="InterPro" id="IPR006099">
    <property type="entry name" value="MeMalonylCoA_mutase_a/b_cat"/>
</dbReference>
<evidence type="ECO:0000259" key="6">
    <source>
        <dbReference type="Pfam" id="PF01642"/>
    </source>
</evidence>
<accession>A0A0P6VZC0</accession>
<gene>
    <name evidence="7" type="ORF">ABB55_07415</name>
</gene>
<dbReference type="RefSeq" id="WP_054358241.1">
    <property type="nucleotide sequence ID" value="NZ_LJYW01000001.1"/>
</dbReference>
<comment type="similarity">
    <text evidence="2">Belongs to the methylmalonyl-CoA mutase family.</text>
</comment>
<dbReference type="SUPFAM" id="SSF51703">
    <property type="entry name" value="Cobalamin (vitamin B12)-dependent enzymes"/>
    <property type="match status" value="1"/>
</dbReference>
<dbReference type="Pfam" id="PF01642">
    <property type="entry name" value="MM_CoA_mutase"/>
    <property type="match status" value="1"/>
</dbReference>
<dbReference type="Proteomes" id="UP000048984">
    <property type="component" value="Unassembled WGS sequence"/>
</dbReference>
<dbReference type="PANTHER" id="PTHR48101">
    <property type="entry name" value="METHYLMALONYL-COA MUTASE, MITOCHONDRIAL-RELATED"/>
    <property type="match status" value="1"/>
</dbReference>
<comment type="cofactor">
    <cofactor evidence="1">
        <name>adenosylcob(III)alamin</name>
        <dbReference type="ChEBI" id="CHEBI:18408"/>
    </cofactor>
</comment>
<feature type="domain" description="Methylmalonyl-CoA mutase alpha/beta chain catalytic" evidence="6">
    <location>
        <begin position="60"/>
        <end position="449"/>
    </location>
</feature>
<reference evidence="7 8" key="2">
    <citation type="submission" date="2015-10" db="EMBL/GenBank/DDBJ databases">
        <title>Draft Genome Sequence of Prosthecomicrobium hirschii ATCC 27832.</title>
        <authorList>
            <person name="Daniel J."/>
            <person name="Givan S.A."/>
            <person name="Brun Y.V."/>
            <person name="Brown P.J."/>
        </authorList>
    </citation>
    <scope>NUCLEOTIDE SEQUENCE [LARGE SCALE GENOMIC DNA]</scope>
    <source>
        <strain evidence="7 8">16</strain>
    </source>
</reference>
<dbReference type="GO" id="GO:0019678">
    <property type="term" value="P:propionate metabolic process, methylmalonyl pathway"/>
    <property type="evidence" value="ECO:0007669"/>
    <property type="project" value="TreeGrafter"/>
</dbReference>